<keyword evidence="8 11" id="KW-1133">Transmembrane helix</keyword>
<organism evidence="13 14">
    <name type="scientific">Rothia amarae</name>
    <dbReference type="NCBI Taxonomy" id="169480"/>
    <lineage>
        <taxon>Bacteria</taxon>
        <taxon>Bacillati</taxon>
        <taxon>Actinomycetota</taxon>
        <taxon>Actinomycetes</taxon>
        <taxon>Micrococcales</taxon>
        <taxon>Micrococcaceae</taxon>
        <taxon>Rothia</taxon>
    </lineage>
</organism>
<feature type="transmembrane region" description="Helical" evidence="11">
    <location>
        <begin position="132"/>
        <end position="157"/>
    </location>
</feature>
<dbReference type="KEGG" id="rama:IDM48_08110"/>
<keyword evidence="9" id="KW-0482">Metalloprotease</keyword>
<keyword evidence="10 11" id="KW-0472">Membrane</keyword>
<dbReference type="CDD" id="cd05709">
    <property type="entry name" value="S2P-M50"/>
    <property type="match status" value="1"/>
</dbReference>
<name>A0A7H2BMZ4_9MICC</name>
<evidence type="ECO:0000313" key="14">
    <source>
        <dbReference type="Proteomes" id="UP000516421"/>
    </source>
</evidence>
<evidence type="ECO:0000259" key="12">
    <source>
        <dbReference type="SMART" id="SM00228"/>
    </source>
</evidence>
<dbReference type="InterPro" id="IPR041489">
    <property type="entry name" value="PDZ_6"/>
</dbReference>
<comment type="cofactor">
    <cofactor evidence="1">
        <name>Zn(2+)</name>
        <dbReference type="ChEBI" id="CHEBI:29105"/>
    </cofactor>
</comment>
<dbReference type="Proteomes" id="UP000516421">
    <property type="component" value="Chromosome"/>
</dbReference>
<dbReference type="GO" id="GO:0004222">
    <property type="term" value="F:metalloendopeptidase activity"/>
    <property type="evidence" value="ECO:0007669"/>
    <property type="project" value="InterPro"/>
</dbReference>
<evidence type="ECO:0000256" key="11">
    <source>
        <dbReference type="SAM" id="Phobius"/>
    </source>
</evidence>
<feature type="transmembrane region" description="Helical" evidence="11">
    <location>
        <begin position="426"/>
        <end position="447"/>
    </location>
</feature>
<dbReference type="Gene3D" id="2.30.42.10">
    <property type="match status" value="1"/>
</dbReference>
<evidence type="ECO:0000256" key="7">
    <source>
        <dbReference type="ARBA" id="ARBA00022833"/>
    </source>
</evidence>
<dbReference type="PANTHER" id="PTHR42837">
    <property type="entry name" value="REGULATOR OF SIGMA-E PROTEASE RSEP"/>
    <property type="match status" value="1"/>
</dbReference>
<gene>
    <name evidence="13" type="ORF">IDM48_08110</name>
</gene>
<reference evidence="13 14" key="1">
    <citation type="submission" date="2020-09" db="EMBL/GenBank/DDBJ databases">
        <title>Investigation of environmental microbe.</title>
        <authorList>
            <person name="Ou Y."/>
            <person name="Kang Q."/>
        </authorList>
    </citation>
    <scope>NUCLEOTIDE SEQUENCE [LARGE SCALE GENOMIC DNA]</scope>
    <source>
        <strain evidence="13 14">KJZ-9</strain>
    </source>
</reference>
<keyword evidence="7" id="KW-0862">Zinc</keyword>
<keyword evidence="6" id="KW-0378">Hydrolase</keyword>
<evidence type="ECO:0000256" key="3">
    <source>
        <dbReference type="ARBA" id="ARBA00007931"/>
    </source>
</evidence>
<evidence type="ECO:0000313" key="13">
    <source>
        <dbReference type="EMBL" id="QNV41040.1"/>
    </source>
</evidence>
<evidence type="ECO:0000256" key="2">
    <source>
        <dbReference type="ARBA" id="ARBA00004141"/>
    </source>
</evidence>
<feature type="transmembrane region" description="Helical" evidence="11">
    <location>
        <begin position="364"/>
        <end position="384"/>
    </location>
</feature>
<dbReference type="InterPro" id="IPR008915">
    <property type="entry name" value="Peptidase_M50"/>
</dbReference>
<evidence type="ECO:0000256" key="9">
    <source>
        <dbReference type="ARBA" id="ARBA00023049"/>
    </source>
</evidence>
<accession>A0A7H2BMZ4</accession>
<evidence type="ECO:0000256" key="6">
    <source>
        <dbReference type="ARBA" id="ARBA00022801"/>
    </source>
</evidence>
<dbReference type="Pfam" id="PF02163">
    <property type="entry name" value="Peptidase_M50"/>
    <property type="match status" value="1"/>
</dbReference>
<evidence type="ECO:0000256" key="5">
    <source>
        <dbReference type="ARBA" id="ARBA00022692"/>
    </source>
</evidence>
<dbReference type="InterPro" id="IPR036034">
    <property type="entry name" value="PDZ_sf"/>
</dbReference>
<proteinExistence type="inferred from homology"/>
<evidence type="ECO:0000256" key="4">
    <source>
        <dbReference type="ARBA" id="ARBA00022670"/>
    </source>
</evidence>
<dbReference type="InterPro" id="IPR001478">
    <property type="entry name" value="PDZ"/>
</dbReference>
<keyword evidence="4 13" id="KW-0645">Protease</keyword>
<keyword evidence="5 11" id="KW-0812">Transmembrane</keyword>
<dbReference type="GO" id="GO:0016020">
    <property type="term" value="C:membrane"/>
    <property type="evidence" value="ECO:0007669"/>
    <property type="project" value="UniProtKB-SubCell"/>
</dbReference>
<keyword evidence="14" id="KW-1185">Reference proteome</keyword>
<feature type="transmembrane region" description="Helical" evidence="11">
    <location>
        <begin position="7"/>
        <end position="30"/>
    </location>
</feature>
<dbReference type="CDD" id="cd06163">
    <property type="entry name" value="S2P-M50_PDZ_RseP-like"/>
    <property type="match status" value="1"/>
</dbReference>
<protein>
    <submittedName>
        <fullName evidence="13">Site-2 protease family protein</fullName>
    </submittedName>
</protein>
<dbReference type="SMART" id="SM00228">
    <property type="entry name" value="PDZ"/>
    <property type="match status" value="1"/>
</dbReference>
<dbReference type="PANTHER" id="PTHR42837:SF2">
    <property type="entry name" value="MEMBRANE METALLOPROTEASE ARASP2, CHLOROPLASTIC-RELATED"/>
    <property type="match status" value="1"/>
</dbReference>
<dbReference type="Pfam" id="PF17820">
    <property type="entry name" value="PDZ_6"/>
    <property type="match status" value="1"/>
</dbReference>
<comment type="subcellular location">
    <subcellularLocation>
        <location evidence="2">Membrane</location>
        <topology evidence="2">Multi-pass membrane protein</topology>
    </subcellularLocation>
</comment>
<evidence type="ECO:0000256" key="10">
    <source>
        <dbReference type="ARBA" id="ARBA00023136"/>
    </source>
</evidence>
<sequence length="453" mass="48149">MTVQENLVGVALFISGVVVMVIAIAASIALHEIGHLVPAKIFRVRVPQYMIGFGKTLFSVKRGETEYGLKAIPLGGYIAMVGMYPPGATRDPQKKPGPLADIYDEARRADAKRILATDKGRLFYQLPVWKKIIIMLGGPTMNLLIGVLCLAVLILGFGQQQPTTTISSVSQCVQKVSATNVDNAASDGCGNDAPQSPAAEAGIEPGDKILSFAGTEVSSWDQLNELIRSHANQSVPVTVQRDGTRTELTIEPMLTARPVLNELTGQYEKNADGTYQTVEVGFIGVGPTSELTPGTVSDVLPTVGQNLQQIGSTLIKLPVRVWGVAQTLLTNGERAADSPVSVVGVGRIAGEVAATDKIDLHSKVASLVSLIGSMNLMLFVFNLIPLLPLDGGHVLGALWEGIRKIWAKLRGKSSPGAFDPVKLLPLTWIVAGAFLAMSGILILADVFKPVSIF</sequence>
<evidence type="ECO:0000256" key="1">
    <source>
        <dbReference type="ARBA" id="ARBA00001947"/>
    </source>
</evidence>
<dbReference type="InterPro" id="IPR004387">
    <property type="entry name" value="Pept_M50_Zn"/>
</dbReference>
<feature type="domain" description="PDZ" evidence="12">
    <location>
        <begin position="153"/>
        <end position="243"/>
    </location>
</feature>
<dbReference type="EMBL" id="CP061538">
    <property type="protein sequence ID" value="QNV41040.1"/>
    <property type="molecule type" value="Genomic_DNA"/>
</dbReference>
<dbReference type="SUPFAM" id="SSF50156">
    <property type="entry name" value="PDZ domain-like"/>
    <property type="match status" value="1"/>
</dbReference>
<dbReference type="CDD" id="cd23081">
    <property type="entry name" value="cpPDZ_EcRseP-like"/>
    <property type="match status" value="1"/>
</dbReference>
<dbReference type="GO" id="GO:0006508">
    <property type="term" value="P:proteolysis"/>
    <property type="evidence" value="ECO:0007669"/>
    <property type="project" value="UniProtKB-KW"/>
</dbReference>
<comment type="similarity">
    <text evidence="3">Belongs to the peptidase M50B family.</text>
</comment>
<evidence type="ECO:0000256" key="8">
    <source>
        <dbReference type="ARBA" id="ARBA00022989"/>
    </source>
</evidence>
<dbReference type="AlphaFoldDB" id="A0A7H2BMZ4"/>